<feature type="chain" id="PRO_5006936411" evidence="6">
    <location>
        <begin position="23"/>
        <end position="303"/>
    </location>
</feature>
<dbReference type="RefSeq" id="WP_058861743.1">
    <property type="nucleotide sequence ID" value="NZ_LPXO01000004.1"/>
</dbReference>
<dbReference type="CDD" id="cd01140">
    <property type="entry name" value="FatB"/>
    <property type="match status" value="1"/>
</dbReference>
<proteinExistence type="inferred from homology"/>
<comment type="similarity">
    <text evidence="2">Belongs to the bacterial solute-binding protein 8 family.</text>
</comment>
<comment type="caution">
    <text evidence="8">The sequence shown here is derived from an EMBL/GenBank/DDBJ whole genome shotgun (WGS) entry which is preliminary data.</text>
</comment>
<evidence type="ECO:0000313" key="8">
    <source>
        <dbReference type="EMBL" id="KUF11079.1"/>
    </source>
</evidence>
<keyword evidence="3" id="KW-0813">Transport</keyword>
<feature type="signal peptide" evidence="6">
    <location>
        <begin position="1"/>
        <end position="22"/>
    </location>
</feature>
<sequence length="303" mass="30771">MIRAAALGAFAALVTATPPAWAEEVTIPTATGPATLPAAPQTVVALDVAAIDTLEALGVPLAGIPAPHYLDYLDDVAAQAQTVGSLFEPDFEALAVMAPDLVIAGGRSSAQVDALSRIAPTIDMTVWGDDHLVQVSERITAYGTLFDREDAAEKLVGRLEAKVAQAAEAVRGQGDALILLSNGGKVSAYGAGSRFGWLHSALDLPEASPGLSTETHGEAVSFEFVAEVDPDWILVIDRGAAIGQSGEAAAATLDNPLVAGTTAAQAGQIVYLDSGPLYIAGGGVQSVMGTLDELIGAFAGAEG</sequence>
<evidence type="ECO:0000256" key="6">
    <source>
        <dbReference type="SAM" id="SignalP"/>
    </source>
</evidence>
<keyword evidence="4" id="KW-0406">Ion transport</keyword>
<dbReference type="Proteomes" id="UP000054396">
    <property type="component" value="Unassembled WGS sequence"/>
</dbReference>
<dbReference type="Pfam" id="PF01497">
    <property type="entry name" value="Peripla_BP_2"/>
    <property type="match status" value="1"/>
</dbReference>
<keyword evidence="4" id="KW-0408">Iron</keyword>
<dbReference type="EMBL" id="LPXO01000004">
    <property type="protein sequence ID" value="KUF11079.1"/>
    <property type="molecule type" value="Genomic_DNA"/>
</dbReference>
<name>A0A0W7WKN5_9RHOB</name>
<feature type="domain" description="Fe/B12 periplasmic-binding" evidence="7">
    <location>
        <begin position="42"/>
        <end position="302"/>
    </location>
</feature>
<accession>A0A0W7WKN5</accession>
<dbReference type="InterPro" id="IPR033870">
    <property type="entry name" value="FatB"/>
</dbReference>
<dbReference type="AlphaFoldDB" id="A0A0W7WKN5"/>
<protein>
    <submittedName>
        <fullName evidence="8">Iron ABC transporter substrate-binding protein</fullName>
    </submittedName>
</protein>
<evidence type="ECO:0000256" key="5">
    <source>
        <dbReference type="ARBA" id="ARBA00022729"/>
    </source>
</evidence>
<keyword evidence="5 6" id="KW-0732">Signal</keyword>
<evidence type="ECO:0000259" key="7">
    <source>
        <dbReference type="PROSITE" id="PS50983"/>
    </source>
</evidence>
<dbReference type="STRING" id="1685382.AVJ23_08455"/>
<organism evidence="8 9">
    <name type="scientific">Pseudoponticoccus marisrubri</name>
    <dbReference type="NCBI Taxonomy" id="1685382"/>
    <lineage>
        <taxon>Bacteria</taxon>
        <taxon>Pseudomonadati</taxon>
        <taxon>Pseudomonadota</taxon>
        <taxon>Alphaproteobacteria</taxon>
        <taxon>Rhodobacterales</taxon>
        <taxon>Roseobacteraceae</taxon>
        <taxon>Pseudoponticoccus</taxon>
    </lineage>
</organism>
<evidence type="ECO:0000256" key="4">
    <source>
        <dbReference type="ARBA" id="ARBA00022496"/>
    </source>
</evidence>
<dbReference type="InterPro" id="IPR051313">
    <property type="entry name" value="Bact_iron-sidero_bind"/>
</dbReference>
<reference evidence="8 9" key="1">
    <citation type="submission" date="2015-12" db="EMBL/GenBank/DDBJ databases">
        <authorList>
            <person name="Shamseldin A."/>
            <person name="Moawad H."/>
            <person name="Abd El-Rahim W.M."/>
            <person name="Sadowsky M.J."/>
        </authorList>
    </citation>
    <scope>NUCLEOTIDE SEQUENCE [LARGE SCALE GENOMIC DNA]</scope>
    <source>
        <strain evidence="8 9">SJ5A-1</strain>
    </source>
</reference>
<dbReference type="GO" id="GO:1901678">
    <property type="term" value="P:iron coordination entity transport"/>
    <property type="evidence" value="ECO:0007669"/>
    <property type="project" value="UniProtKB-ARBA"/>
</dbReference>
<evidence type="ECO:0000256" key="1">
    <source>
        <dbReference type="ARBA" id="ARBA00004196"/>
    </source>
</evidence>
<dbReference type="Gene3D" id="3.40.50.1980">
    <property type="entry name" value="Nitrogenase molybdenum iron protein domain"/>
    <property type="match status" value="2"/>
</dbReference>
<gene>
    <name evidence="8" type="ORF">AVJ23_08455</name>
</gene>
<dbReference type="PANTHER" id="PTHR30532">
    <property type="entry name" value="IRON III DICITRATE-BINDING PERIPLASMIC PROTEIN"/>
    <property type="match status" value="1"/>
</dbReference>
<dbReference type="PANTHER" id="PTHR30532:SF28">
    <property type="entry name" value="PETROBACTIN-BINDING PROTEIN YCLQ"/>
    <property type="match status" value="1"/>
</dbReference>
<comment type="subcellular location">
    <subcellularLocation>
        <location evidence="1">Cell envelope</location>
    </subcellularLocation>
</comment>
<evidence type="ECO:0000313" key="9">
    <source>
        <dbReference type="Proteomes" id="UP000054396"/>
    </source>
</evidence>
<dbReference type="GO" id="GO:0030288">
    <property type="term" value="C:outer membrane-bounded periplasmic space"/>
    <property type="evidence" value="ECO:0007669"/>
    <property type="project" value="TreeGrafter"/>
</dbReference>
<dbReference type="InterPro" id="IPR002491">
    <property type="entry name" value="ABC_transptr_periplasmic_BD"/>
</dbReference>
<evidence type="ECO:0000256" key="2">
    <source>
        <dbReference type="ARBA" id="ARBA00008814"/>
    </source>
</evidence>
<keyword evidence="4" id="KW-0410">Iron transport</keyword>
<evidence type="ECO:0000256" key="3">
    <source>
        <dbReference type="ARBA" id="ARBA00022448"/>
    </source>
</evidence>
<keyword evidence="9" id="KW-1185">Reference proteome</keyword>
<dbReference type="PROSITE" id="PS50983">
    <property type="entry name" value="FE_B12_PBP"/>
    <property type="match status" value="1"/>
</dbReference>
<dbReference type="SUPFAM" id="SSF53807">
    <property type="entry name" value="Helical backbone' metal receptor"/>
    <property type="match status" value="1"/>
</dbReference>
<dbReference type="OrthoDB" id="63946at2"/>